<gene>
    <name evidence="2" type="ORF">Fcan01_23805</name>
</gene>
<keyword evidence="3" id="KW-1185">Reference proteome</keyword>
<feature type="transmembrane region" description="Helical" evidence="1">
    <location>
        <begin position="180"/>
        <end position="199"/>
    </location>
</feature>
<name>A0A226D9Q6_FOLCA</name>
<accession>A0A226D9Q6</accession>
<feature type="transmembrane region" description="Helical" evidence="1">
    <location>
        <begin position="499"/>
        <end position="518"/>
    </location>
</feature>
<feature type="transmembrane region" description="Helical" evidence="1">
    <location>
        <begin position="538"/>
        <end position="556"/>
    </location>
</feature>
<feature type="transmembrane region" description="Helical" evidence="1">
    <location>
        <begin position="799"/>
        <end position="822"/>
    </location>
</feature>
<evidence type="ECO:0000313" key="3">
    <source>
        <dbReference type="Proteomes" id="UP000198287"/>
    </source>
</evidence>
<feature type="transmembrane region" description="Helical" evidence="1">
    <location>
        <begin position="393"/>
        <end position="416"/>
    </location>
</feature>
<feature type="transmembrane region" description="Helical" evidence="1">
    <location>
        <begin position="368"/>
        <end position="387"/>
    </location>
</feature>
<feature type="transmembrane region" description="Helical" evidence="1">
    <location>
        <begin position="291"/>
        <end position="311"/>
    </location>
</feature>
<comment type="caution">
    <text evidence="2">The sequence shown here is derived from an EMBL/GenBank/DDBJ whole genome shotgun (WGS) entry which is preliminary data.</text>
</comment>
<dbReference type="Proteomes" id="UP000198287">
    <property type="component" value="Unassembled WGS sequence"/>
</dbReference>
<feature type="transmembrane region" description="Helical" evidence="1">
    <location>
        <begin position="590"/>
        <end position="616"/>
    </location>
</feature>
<evidence type="ECO:0000313" key="2">
    <source>
        <dbReference type="EMBL" id="OXA41584.1"/>
    </source>
</evidence>
<sequence>MALITKPAPISLDSQRKIPQLIIQGKNWKSMLKLSFDLANLFFHFATCLKWLWSETCLFTSDPRCNSDDEETWKVVMMVYFALLYLFLWYGMIHLVRFSKEFVTLLNLGIVVDYWEDEREHSQRKIPQVIFGKNWKSMLKLSFDISNLFFHFATCLKWLWSETCLFAFDQRCNSEDAKTWKVVMMVYFAFLYLILWYGLIHLTRLSKEFVTLVNLGIVVDYWEDERERKRVTLKDFYLATMSYSIQFALITIPAGIMTLSVLQPCLPPLVTGMVGIFKCRGWNDGEKEIGFFARVGFGLLGAYTWCTVCMLTGPAMMMTLVHPTKVQVILLEDVERQILSDRIPEVRKYRIAQLHAALHNETLKPPGMALLVCGVIVGEVACLYMILTLWKVLPLPGFCIFALIGINLCFVIHYFFKLVSYPYIKSSKLRNTWIHQKHRPIFQTIYLWIDSIFESRFNFIIVHLKLAFNTKPFPIVVDTKDEIPKFVLCTKNWKYKAKWCLDVANLIFHFAISMKWFYSETCLFDVSCSIETAEVWRLVLMVFFALIYFNMGYFMIRGLLKDIVGLLNYGIMIEFWDYERERKKVQWTDFYLFALSFSIQFSLVTVPAGIIALSILQPCVPPMVTGMVGIFDCNSDDLDIGILTRLGFGSLAAYTWCIICIFTGPGIIMGLVHPTTVQMILVEDVEKHLSAGRFLLLRKYRIAQILAAVHNEVWKAPIMAFCVLFLNLCFGPFGTRDKLQGAVFFLLVLVASVMRWNQGLEDNQSIQVINSFLHFERNRLKDLGLPEIPKSRIVLATKAFIWLVEASIPAVCLLHFVLLTVAPCTPPFLLSMSPTCNKIQSASISHNIVTRIVIHLFESWILMHTIYAADYSILFVLFAGMVSALTFNFIIAHIKLTLITKPFPLGIDTKGKIPKLVLRSNDWKYMAKWCSDLANLFFNFAITMTWLWNETCLFPILIF</sequence>
<dbReference type="EMBL" id="LNIX01000029">
    <property type="protein sequence ID" value="OXA41584.1"/>
    <property type="molecule type" value="Genomic_DNA"/>
</dbReference>
<feature type="transmembrane region" description="Helical" evidence="1">
    <location>
        <begin position="73"/>
        <end position="92"/>
    </location>
</feature>
<keyword evidence="1" id="KW-0812">Transmembrane</keyword>
<dbReference type="AlphaFoldDB" id="A0A226D9Q6"/>
<keyword evidence="1" id="KW-1133">Transmembrane helix</keyword>
<feature type="transmembrane region" description="Helical" evidence="1">
    <location>
        <begin position="929"/>
        <end position="948"/>
    </location>
</feature>
<proteinExistence type="predicted"/>
<reference evidence="2 3" key="1">
    <citation type="submission" date="2015-12" db="EMBL/GenBank/DDBJ databases">
        <title>The genome of Folsomia candida.</title>
        <authorList>
            <person name="Faddeeva A."/>
            <person name="Derks M.F."/>
            <person name="Anvar Y."/>
            <person name="Smit S."/>
            <person name="Van Straalen N."/>
            <person name="Roelofs D."/>
        </authorList>
    </citation>
    <scope>NUCLEOTIDE SEQUENCE [LARGE SCALE GENOMIC DNA]</scope>
    <source>
        <strain evidence="2 3">VU population</strain>
        <tissue evidence="2">Whole body</tissue>
    </source>
</reference>
<keyword evidence="1" id="KW-0472">Membrane</keyword>
<feature type="transmembrane region" description="Helical" evidence="1">
    <location>
        <begin position="739"/>
        <end position="756"/>
    </location>
</feature>
<feature type="transmembrane region" description="Helical" evidence="1">
    <location>
        <begin position="236"/>
        <end position="262"/>
    </location>
</feature>
<feature type="transmembrane region" description="Helical" evidence="1">
    <location>
        <begin position="713"/>
        <end position="733"/>
    </location>
</feature>
<organism evidence="2 3">
    <name type="scientific">Folsomia candida</name>
    <name type="common">Springtail</name>
    <dbReference type="NCBI Taxonomy" id="158441"/>
    <lineage>
        <taxon>Eukaryota</taxon>
        <taxon>Metazoa</taxon>
        <taxon>Ecdysozoa</taxon>
        <taxon>Arthropoda</taxon>
        <taxon>Hexapoda</taxon>
        <taxon>Collembola</taxon>
        <taxon>Entomobryomorpha</taxon>
        <taxon>Isotomoidea</taxon>
        <taxon>Isotomidae</taxon>
        <taxon>Proisotominae</taxon>
        <taxon>Folsomia</taxon>
    </lineage>
</organism>
<feature type="transmembrane region" description="Helical" evidence="1">
    <location>
        <begin position="653"/>
        <end position="672"/>
    </location>
</feature>
<evidence type="ECO:0000256" key="1">
    <source>
        <dbReference type="SAM" id="Phobius"/>
    </source>
</evidence>
<protein>
    <submittedName>
        <fullName evidence="2">Uncharacterized protein</fullName>
    </submittedName>
</protein>
<feature type="transmembrane region" description="Helical" evidence="1">
    <location>
        <begin position="871"/>
        <end position="891"/>
    </location>
</feature>